<protein>
    <recommendedName>
        <fullName evidence="3">Permuted papain-like amidase enzyme, YaeF/YiiX, C92 family</fullName>
    </recommendedName>
</protein>
<gene>
    <name evidence="1" type="ORF">Pan216_15360</name>
</gene>
<dbReference type="EMBL" id="CP036279">
    <property type="protein sequence ID" value="QDU60687.1"/>
    <property type="molecule type" value="Genomic_DNA"/>
</dbReference>
<sequence>MVGMKSRQIELITRLSRAALLAALPAHRATLLIAFWVLSVAGCCSKGPLVAAHCPGSHRVLCPIRQREEVDHTWDQWAKDHLQSGDIVFGMGDARACMGLFRFSRVSTRMAASRYSHTGLISCEDGEVYVYDMAPEGARRKRFSQYLVEDNVMNLAVKRLSPEKRHLAEAAVKYCQDVYERQPNFDRQFVMGPEKLYCTEMVVLAYRSAGIDLCEPIRIDEFPNYDKFPITTFIGRLVPPFTPETQVFVPGNEQIGIWSSPDLDVVYEECHFEHNQPEPTVQQVADRSRQIF</sequence>
<dbReference type="SUPFAM" id="SSF54001">
    <property type="entry name" value="Cysteine proteinases"/>
    <property type="match status" value="1"/>
</dbReference>
<organism evidence="1 2">
    <name type="scientific">Kolteria novifilia</name>
    <dbReference type="NCBI Taxonomy" id="2527975"/>
    <lineage>
        <taxon>Bacteria</taxon>
        <taxon>Pseudomonadati</taxon>
        <taxon>Planctomycetota</taxon>
        <taxon>Planctomycetia</taxon>
        <taxon>Kolteriales</taxon>
        <taxon>Kolteriaceae</taxon>
        <taxon>Kolteria</taxon>
    </lineage>
</organism>
<dbReference type="KEGG" id="knv:Pan216_15360"/>
<dbReference type="Proteomes" id="UP000317093">
    <property type="component" value="Chromosome"/>
</dbReference>
<dbReference type="AlphaFoldDB" id="A0A518B147"/>
<dbReference type="InterPro" id="IPR024453">
    <property type="entry name" value="Peptidase_C92"/>
</dbReference>
<evidence type="ECO:0000313" key="2">
    <source>
        <dbReference type="Proteomes" id="UP000317093"/>
    </source>
</evidence>
<evidence type="ECO:0008006" key="3">
    <source>
        <dbReference type="Google" id="ProtNLM"/>
    </source>
</evidence>
<dbReference type="InterPro" id="IPR038765">
    <property type="entry name" value="Papain-like_cys_pep_sf"/>
</dbReference>
<reference evidence="1 2" key="1">
    <citation type="submission" date="2019-02" db="EMBL/GenBank/DDBJ databases">
        <title>Deep-cultivation of Planctomycetes and their phenomic and genomic characterization uncovers novel biology.</title>
        <authorList>
            <person name="Wiegand S."/>
            <person name="Jogler M."/>
            <person name="Boedeker C."/>
            <person name="Pinto D."/>
            <person name="Vollmers J."/>
            <person name="Rivas-Marin E."/>
            <person name="Kohn T."/>
            <person name="Peeters S.H."/>
            <person name="Heuer A."/>
            <person name="Rast P."/>
            <person name="Oberbeckmann S."/>
            <person name="Bunk B."/>
            <person name="Jeske O."/>
            <person name="Meyerdierks A."/>
            <person name="Storesund J.E."/>
            <person name="Kallscheuer N."/>
            <person name="Luecker S."/>
            <person name="Lage O.M."/>
            <person name="Pohl T."/>
            <person name="Merkel B.J."/>
            <person name="Hornburger P."/>
            <person name="Mueller R.-W."/>
            <person name="Bruemmer F."/>
            <person name="Labrenz M."/>
            <person name="Spormann A.M."/>
            <person name="Op den Camp H."/>
            <person name="Overmann J."/>
            <person name="Amann R."/>
            <person name="Jetten M.S.M."/>
            <person name="Mascher T."/>
            <person name="Medema M.H."/>
            <person name="Devos D.P."/>
            <person name="Kaster A.-K."/>
            <person name="Ovreas L."/>
            <person name="Rohde M."/>
            <person name="Galperin M.Y."/>
            <person name="Jogler C."/>
        </authorList>
    </citation>
    <scope>NUCLEOTIDE SEQUENCE [LARGE SCALE GENOMIC DNA]</scope>
    <source>
        <strain evidence="1 2">Pan216</strain>
    </source>
</reference>
<accession>A0A518B147</accession>
<name>A0A518B147_9BACT</name>
<keyword evidence="2" id="KW-1185">Reference proteome</keyword>
<dbReference type="Gene3D" id="3.90.1720.10">
    <property type="entry name" value="endopeptidase domain like (from Nostoc punctiforme)"/>
    <property type="match status" value="1"/>
</dbReference>
<dbReference type="OrthoDB" id="268204at2"/>
<proteinExistence type="predicted"/>
<dbReference type="Pfam" id="PF05708">
    <property type="entry name" value="Peptidase_C92"/>
    <property type="match status" value="1"/>
</dbReference>
<evidence type="ECO:0000313" key="1">
    <source>
        <dbReference type="EMBL" id="QDU60687.1"/>
    </source>
</evidence>